<keyword evidence="2" id="KW-0418">Kinase</keyword>
<keyword evidence="10" id="KW-1185">Reference proteome</keyword>
<keyword evidence="2" id="KW-0723">Serine/threonine-protein kinase</keyword>
<reference evidence="10" key="1">
    <citation type="journal article" date="2017" name="Front. Plant Sci.">
        <title>Climate Clever Clovers: New Paradigm to Reduce the Environmental Footprint of Ruminants by Breeding Low Methanogenic Forages Utilizing Haplotype Variation.</title>
        <authorList>
            <person name="Kaur P."/>
            <person name="Appels R."/>
            <person name="Bayer P.E."/>
            <person name="Keeble-Gagnere G."/>
            <person name="Wang J."/>
            <person name="Hirakawa H."/>
            <person name="Shirasawa K."/>
            <person name="Vercoe P."/>
            <person name="Stefanova K."/>
            <person name="Durmic Z."/>
            <person name="Nichols P."/>
            <person name="Revell C."/>
            <person name="Isobe S.N."/>
            <person name="Edwards D."/>
            <person name="Erskine W."/>
        </authorList>
    </citation>
    <scope>NUCLEOTIDE SEQUENCE [LARGE SCALE GENOMIC DNA]</scope>
    <source>
        <strain evidence="10">cv. Daliak</strain>
    </source>
</reference>
<evidence type="ECO:0000313" key="9">
    <source>
        <dbReference type="EMBL" id="GAU41562.1"/>
    </source>
</evidence>
<keyword evidence="6" id="KW-0472">Membrane</keyword>
<keyword evidence="3" id="KW-0812">Transmembrane</keyword>
<name>A0A2Z6NZ75_TRISU</name>
<protein>
    <recommendedName>
        <fullName evidence="8">Protein kinase domain-containing protein</fullName>
    </recommendedName>
</protein>
<dbReference type="InterPro" id="IPR001245">
    <property type="entry name" value="Ser-Thr/Tyr_kinase_cat_dom"/>
</dbReference>
<dbReference type="GO" id="GO:0004674">
    <property type="term" value="F:protein serine/threonine kinase activity"/>
    <property type="evidence" value="ECO:0007669"/>
    <property type="project" value="UniProtKB-KW"/>
</dbReference>
<comment type="subcellular location">
    <subcellularLocation>
        <location evidence="1">Membrane</location>
        <topology evidence="1">Single-pass type I membrane protein</topology>
    </subcellularLocation>
</comment>
<evidence type="ECO:0000256" key="4">
    <source>
        <dbReference type="ARBA" id="ARBA00022729"/>
    </source>
</evidence>
<dbReference type="Proteomes" id="UP000242715">
    <property type="component" value="Unassembled WGS sequence"/>
</dbReference>
<keyword evidence="2" id="KW-0808">Transferase</keyword>
<sequence length="156" mass="17608">MSKERETIGYIAPEVFSRAFGGVSSKSDVYSYDMLILEMTGGRKNYDTGGSHTTEMYFPDWIYKDLEQGNTHLNSLAISEEQNDMMKKITMVSLWCIQTNPSDRPPMSKVIEMLQGPLHSMSYPPKPVLLSPKGPSLQMSDMFSSNFNDSNSIMIE</sequence>
<keyword evidence="4" id="KW-0732">Signal</keyword>
<gene>
    <name evidence="9" type="ORF">TSUD_271710</name>
</gene>
<dbReference type="PROSITE" id="PS50011">
    <property type="entry name" value="PROTEIN_KINASE_DOM"/>
    <property type="match status" value="1"/>
</dbReference>
<keyword evidence="5" id="KW-1133">Transmembrane helix</keyword>
<dbReference type="InterPro" id="IPR011009">
    <property type="entry name" value="Kinase-like_dom_sf"/>
</dbReference>
<dbReference type="SUPFAM" id="SSF56112">
    <property type="entry name" value="Protein kinase-like (PK-like)"/>
    <property type="match status" value="1"/>
</dbReference>
<evidence type="ECO:0000256" key="5">
    <source>
        <dbReference type="ARBA" id="ARBA00022989"/>
    </source>
</evidence>
<dbReference type="OrthoDB" id="4062651at2759"/>
<evidence type="ECO:0000313" key="10">
    <source>
        <dbReference type="Proteomes" id="UP000242715"/>
    </source>
</evidence>
<feature type="domain" description="Protein kinase" evidence="8">
    <location>
        <begin position="1"/>
        <end position="122"/>
    </location>
</feature>
<dbReference type="EMBL" id="DF973870">
    <property type="protein sequence ID" value="GAU41562.1"/>
    <property type="molecule type" value="Genomic_DNA"/>
</dbReference>
<evidence type="ECO:0000259" key="8">
    <source>
        <dbReference type="PROSITE" id="PS50011"/>
    </source>
</evidence>
<dbReference type="InterPro" id="IPR045874">
    <property type="entry name" value="LRK10/LRL21-25-like"/>
</dbReference>
<evidence type="ECO:0000256" key="6">
    <source>
        <dbReference type="ARBA" id="ARBA00023136"/>
    </source>
</evidence>
<accession>A0A2Z6NZ75</accession>
<dbReference type="GO" id="GO:0005524">
    <property type="term" value="F:ATP binding"/>
    <property type="evidence" value="ECO:0007669"/>
    <property type="project" value="InterPro"/>
</dbReference>
<evidence type="ECO:0000256" key="7">
    <source>
        <dbReference type="ARBA" id="ARBA00023180"/>
    </source>
</evidence>
<dbReference type="Pfam" id="PF07714">
    <property type="entry name" value="PK_Tyr_Ser-Thr"/>
    <property type="match status" value="1"/>
</dbReference>
<organism evidence="9 10">
    <name type="scientific">Trifolium subterraneum</name>
    <name type="common">Subterranean clover</name>
    <dbReference type="NCBI Taxonomy" id="3900"/>
    <lineage>
        <taxon>Eukaryota</taxon>
        <taxon>Viridiplantae</taxon>
        <taxon>Streptophyta</taxon>
        <taxon>Embryophyta</taxon>
        <taxon>Tracheophyta</taxon>
        <taxon>Spermatophyta</taxon>
        <taxon>Magnoliopsida</taxon>
        <taxon>eudicotyledons</taxon>
        <taxon>Gunneridae</taxon>
        <taxon>Pentapetalae</taxon>
        <taxon>rosids</taxon>
        <taxon>fabids</taxon>
        <taxon>Fabales</taxon>
        <taxon>Fabaceae</taxon>
        <taxon>Papilionoideae</taxon>
        <taxon>50 kb inversion clade</taxon>
        <taxon>NPAAA clade</taxon>
        <taxon>Hologalegina</taxon>
        <taxon>IRL clade</taxon>
        <taxon>Trifolieae</taxon>
        <taxon>Trifolium</taxon>
    </lineage>
</organism>
<evidence type="ECO:0000256" key="2">
    <source>
        <dbReference type="ARBA" id="ARBA00022527"/>
    </source>
</evidence>
<dbReference type="PANTHER" id="PTHR27009">
    <property type="entry name" value="RUST RESISTANCE KINASE LR10-RELATED"/>
    <property type="match status" value="1"/>
</dbReference>
<evidence type="ECO:0000256" key="3">
    <source>
        <dbReference type="ARBA" id="ARBA00022692"/>
    </source>
</evidence>
<dbReference type="GO" id="GO:0016020">
    <property type="term" value="C:membrane"/>
    <property type="evidence" value="ECO:0007669"/>
    <property type="project" value="UniProtKB-SubCell"/>
</dbReference>
<dbReference type="AlphaFoldDB" id="A0A2Z6NZ75"/>
<keyword evidence="7" id="KW-0325">Glycoprotein</keyword>
<dbReference type="Gene3D" id="1.10.510.10">
    <property type="entry name" value="Transferase(Phosphotransferase) domain 1"/>
    <property type="match status" value="1"/>
</dbReference>
<evidence type="ECO:0000256" key="1">
    <source>
        <dbReference type="ARBA" id="ARBA00004479"/>
    </source>
</evidence>
<proteinExistence type="predicted"/>
<dbReference type="InterPro" id="IPR000719">
    <property type="entry name" value="Prot_kinase_dom"/>
</dbReference>